<keyword evidence="5" id="KW-0560">Oxidoreductase</keyword>
<keyword evidence="6" id="KW-0520">NAD</keyword>
<sequence>MPPLLHRLIHTGRALLASENVTKVGFIGLGAMGSRQARNLQREGYELVVYDRSISRLEEYEKRDNVEVASSPAAVAQTEGVRVLITMLPACAQVREAYCGKDGILSADGGTKASLLIDCSTISPTTSREIAAAVSEARLHSGAQPFPGCSNRAPAFIDAPVSGGTTGASAATLSFMCGGEKDAVEAATPFLKAMGKKIWHCGGPSTGHAAKVCNNMALAIQMASIAEASAAGRRLGLDPKVLADVFNSSSARCWSSEAYNPVPGVMADVPASKGHKAGFALQHMLKDLHLAREAAGTAGSPAPMTEQALEIYEKVAEVDGTLDFTAIYSLFYDKDH</sequence>
<dbReference type="EC" id="1.1.1.31" evidence="3"/>
<protein>
    <recommendedName>
        <fullName evidence="3">3-hydroxyisobutyrate dehydrogenase</fullName>
        <ecNumber evidence="3">1.1.1.31</ecNumber>
    </recommendedName>
</protein>
<comment type="caution">
    <text evidence="10">The sequence shown here is derived from an EMBL/GenBank/DDBJ whole genome shotgun (WGS) entry which is preliminary data.</text>
</comment>
<dbReference type="EMBL" id="CAXHTA020000008">
    <property type="protein sequence ID" value="CAL5223421.1"/>
    <property type="molecule type" value="Genomic_DNA"/>
</dbReference>
<comment type="catalytic activity">
    <reaction evidence="7">
        <text>3-hydroxy-2-methylpropanoate + NAD(+) = 2-methyl-3-oxopropanoate + NADH + H(+)</text>
        <dbReference type="Rhea" id="RHEA:17681"/>
        <dbReference type="ChEBI" id="CHEBI:11805"/>
        <dbReference type="ChEBI" id="CHEBI:15378"/>
        <dbReference type="ChEBI" id="CHEBI:57540"/>
        <dbReference type="ChEBI" id="CHEBI:57700"/>
        <dbReference type="ChEBI" id="CHEBI:57945"/>
        <dbReference type="EC" id="1.1.1.31"/>
    </reaction>
</comment>
<dbReference type="PIRSF" id="PIRSF000103">
    <property type="entry name" value="HIBADH"/>
    <property type="match status" value="1"/>
</dbReference>
<dbReference type="InterPro" id="IPR029154">
    <property type="entry name" value="HIBADH-like_NADP-bd"/>
</dbReference>
<evidence type="ECO:0000313" key="10">
    <source>
        <dbReference type="EMBL" id="CAL5223421.1"/>
    </source>
</evidence>
<evidence type="ECO:0000256" key="6">
    <source>
        <dbReference type="ARBA" id="ARBA00023027"/>
    </source>
</evidence>
<gene>
    <name evidence="10" type="primary">g5934</name>
    <name evidence="10" type="ORF">VP750_LOCUS5080</name>
</gene>
<feature type="domain" description="6-phosphogluconate dehydrogenase NADP-binding" evidence="8">
    <location>
        <begin position="152"/>
        <end position="202"/>
    </location>
</feature>
<dbReference type="SUPFAM" id="SSF51735">
    <property type="entry name" value="NAD(P)-binding Rossmann-fold domains"/>
    <property type="match status" value="1"/>
</dbReference>
<evidence type="ECO:0000256" key="7">
    <source>
        <dbReference type="ARBA" id="ARBA00049197"/>
    </source>
</evidence>
<dbReference type="Gene3D" id="3.40.50.720">
    <property type="entry name" value="NAD(P)-binding Rossmann-like Domain"/>
    <property type="match status" value="1"/>
</dbReference>
<name>A0ABP1FVG8_9CHLO</name>
<dbReference type="InterPro" id="IPR036291">
    <property type="entry name" value="NAD(P)-bd_dom_sf"/>
</dbReference>
<accession>A0ABP1FVG8</accession>
<dbReference type="Pfam" id="PF14833">
    <property type="entry name" value="NAD_binding_11"/>
    <property type="match status" value="1"/>
</dbReference>
<evidence type="ECO:0000256" key="2">
    <source>
        <dbReference type="ARBA" id="ARBA00006013"/>
    </source>
</evidence>
<feature type="domain" description="6-phosphogluconate dehydrogenase NADP-binding" evidence="8">
    <location>
        <begin position="23"/>
        <end position="151"/>
    </location>
</feature>
<dbReference type="PANTHER" id="PTHR22981:SF7">
    <property type="entry name" value="3-HYDROXYISOBUTYRATE DEHYDROGENASE, MITOCHONDRIAL"/>
    <property type="match status" value="1"/>
</dbReference>
<evidence type="ECO:0000259" key="8">
    <source>
        <dbReference type="Pfam" id="PF03446"/>
    </source>
</evidence>
<organism evidence="10 11">
    <name type="scientific">Coccomyxa viridis</name>
    <dbReference type="NCBI Taxonomy" id="1274662"/>
    <lineage>
        <taxon>Eukaryota</taxon>
        <taxon>Viridiplantae</taxon>
        <taxon>Chlorophyta</taxon>
        <taxon>core chlorophytes</taxon>
        <taxon>Trebouxiophyceae</taxon>
        <taxon>Trebouxiophyceae incertae sedis</taxon>
        <taxon>Coccomyxaceae</taxon>
        <taxon>Coccomyxa</taxon>
    </lineage>
</organism>
<evidence type="ECO:0000256" key="4">
    <source>
        <dbReference type="ARBA" id="ARBA00022456"/>
    </source>
</evidence>
<evidence type="ECO:0000256" key="1">
    <source>
        <dbReference type="ARBA" id="ARBA00005109"/>
    </source>
</evidence>
<evidence type="ECO:0000256" key="3">
    <source>
        <dbReference type="ARBA" id="ARBA00012991"/>
    </source>
</evidence>
<comment type="pathway">
    <text evidence="1">Amino-acid degradation; L-valine degradation.</text>
</comment>
<dbReference type="InterPro" id="IPR006115">
    <property type="entry name" value="6PGDH_NADP-bd"/>
</dbReference>
<comment type="similarity">
    <text evidence="2">Belongs to the HIBADH-related family. 3-hydroxyisobutyrate dehydrogenase subfamily.</text>
</comment>
<dbReference type="Pfam" id="PF03446">
    <property type="entry name" value="NAD_binding_2"/>
    <property type="match status" value="2"/>
</dbReference>
<evidence type="ECO:0000313" key="11">
    <source>
        <dbReference type="Proteomes" id="UP001497392"/>
    </source>
</evidence>
<keyword evidence="4" id="KW-0101">Branched-chain amino acid catabolism</keyword>
<feature type="domain" description="3-hydroxyisobutyrate dehydrogenase-like NAD-binding" evidence="9">
    <location>
        <begin position="206"/>
        <end position="330"/>
    </location>
</feature>
<reference evidence="10 11" key="1">
    <citation type="submission" date="2024-06" db="EMBL/GenBank/DDBJ databases">
        <authorList>
            <person name="Kraege A."/>
            <person name="Thomma B."/>
        </authorList>
    </citation>
    <scope>NUCLEOTIDE SEQUENCE [LARGE SCALE GENOMIC DNA]</scope>
</reference>
<dbReference type="Gene3D" id="1.10.1040.10">
    <property type="entry name" value="N-(1-d-carboxylethyl)-l-norvaline Dehydrogenase, domain 2"/>
    <property type="match status" value="1"/>
</dbReference>
<dbReference type="PANTHER" id="PTHR22981">
    <property type="entry name" value="3-HYDROXYISOBUTYRATE DEHYDROGENASE-RELATED"/>
    <property type="match status" value="1"/>
</dbReference>
<keyword evidence="11" id="KW-1185">Reference proteome</keyword>
<dbReference type="Proteomes" id="UP001497392">
    <property type="component" value="Unassembled WGS sequence"/>
</dbReference>
<dbReference type="SUPFAM" id="SSF48179">
    <property type="entry name" value="6-phosphogluconate dehydrogenase C-terminal domain-like"/>
    <property type="match status" value="1"/>
</dbReference>
<dbReference type="InterPro" id="IPR015815">
    <property type="entry name" value="HIBADH-related"/>
</dbReference>
<evidence type="ECO:0000259" key="9">
    <source>
        <dbReference type="Pfam" id="PF14833"/>
    </source>
</evidence>
<dbReference type="InterPro" id="IPR008927">
    <property type="entry name" value="6-PGluconate_DH-like_C_sf"/>
</dbReference>
<evidence type="ECO:0000256" key="5">
    <source>
        <dbReference type="ARBA" id="ARBA00023002"/>
    </source>
</evidence>
<proteinExistence type="inferred from homology"/>
<dbReference type="InterPro" id="IPR013328">
    <property type="entry name" value="6PGD_dom2"/>
</dbReference>